<sequence length="84" mass="9316">MAPAATYFTFTFLDKVPTHTTTVGKSSSNWHTDNKVNALYESWLVKHAKTCNALGDKDRSTAAVIVFQVFVVFQANDDDDDDEG</sequence>
<reference evidence="1 2" key="2">
    <citation type="journal article" date="2022" name="Mol. Ecol. Resour.">
        <title>The genomes of chicory, endive, great burdock and yacon provide insights into Asteraceae paleo-polyploidization history and plant inulin production.</title>
        <authorList>
            <person name="Fan W."/>
            <person name="Wang S."/>
            <person name="Wang H."/>
            <person name="Wang A."/>
            <person name="Jiang F."/>
            <person name="Liu H."/>
            <person name="Zhao H."/>
            <person name="Xu D."/>
            <person name="Zhang Y."/>
        </authorList>
    </citation>
    <scope>NUCLEOTIDE SEQUENCE [LARGE SCALE GENOMIC DNA]</scope>
    <source>
        <strain evidence="2">cv. Yunnan</strain>
        <tissue evidence="1">Leaves</tissue>
    </source>
</reference>
<comment type="caution">
    <text evidence="1">The sequence shown here is derived from an EMBL/GenBank/DDBJ whole genome shotgun (WGS) entry which is preliminary data.</text>
</comment>
<keyword evidence="2" id="KW-1185">Reference proteome</keyword>
<gene>
    <name evidence="1" type="ORF">L1987_12718</name>
</gene>
<proteinExistence type="predicted"/>
<accession>A0ACB9JFH9</accession>
<evidence type="ECO:0000313" key="1">
    <source>
        <dbReference type="EMBL" id="KAI3818897.1"/>
    </source>
</evidence>
<evidence type="ECO:0000313" key="2">
    <source>
        <dbReference type="Proteomes" id="UP001056120"/>
    </source>
</evidence>
<dbReference type="Proteomes" id="UP001056120">
    <property type="component" value="Linkage Group LG04"/>
</dbReference>
<dbReference type="EMBL" id="CM042021">
    <property type="protein sequence ID" value="KAI3818897.1"/>
    <property type="molecule type" value="Genomic_DNA"/>
</dbReference>
<reference evidence="2" key="1">
    <citation type="journal article" date="2022" name="Mol. Ecol. Resour.">
        <title>The genomes of chicory, endive, great burdock and yacon provide insights into Asteraceae palaeo-polyploidization history and plant inulin production.</title>
        <authorList>
            <person name="Fan W."/>
            <person name="Wang S."/>
            <person name="Wang H."/>
            <person name="Wang A."/>
            <person name="Jiang F."/>
            <person name="Liu H."/>
            <person name="Zhao H."/>
            <person name="Xu D."/>
            <person name="Zhang Y."/>
        </authorList>
    </citation>
    <scope>NUCLEOTIDE SEQUENCE [LARGE SCALE GENOMIC DNA]</scope>
    <source>
        <strain evidence="2">cv. Yunnan</strain>
    </source>
</reference>
<name>A0ACB9JFH9_9ASTR</name>
<organism evidence="1 2">
    <name type="scientific">Smallanthus sonchifolius</name>
    <dbReference type="NCBI Taxonomy" id="185202"/>
    <lineage>
        <taxon>Eukaryota</taxon>
        <taxon>Viridiplantae</taxon>
        <taxon>Streptophyta</taxon>
        <taxon>Embryophyta</taxon>
        <taxon>Tracheophyta</taxon>
        <taxon>Spermatophyta</taxon>
        <taxon>Magnoliopsida</taxon>
        <taxon>eudicotyledons</taxon>
        <taxon>Gunneridae</taxon>
        <taxon>Pentapetalae</taxon>
        <taxon>asterids</taxon>
        <taxon>campanulids</taxon>
        <taxon>Asterales</taxon>
        <taxon>Asteraceae</taxon>
        <taxon>Asteroideae</taxon>
        <taxon>Heliantheae alliance</taxon>
        <taxon>Millerieae</taxon>
        <taxon>Smallanthus</taxon>
    </lineage>
</organism>
<protein>
    <submittedName>
        <fullName evidence="1">Uncharacterized protein</fullName>
    </submittedName>
</protein>